<dbReference type="EnsemblPlants" id="OBART10G04520.1">
    <property type="protein sequence ID" value="OBART10G04520.1"/>
    <property type="gene ID" value="OBART10G04520"/>
</dbReference>
<sequence>MGEHGKGQSWTVVNSPPPATHACSHIVAADASSTASSVAVTAADRVPLHVRAVPLGLECGKRAMGEHEEGQSQTVVTSPSPATHACFHVAAANALLHGVVGHCRRRRVSPRARVVSLGLERGGVVQAWTTTMSRSVVCGARRLRWEGRKLASPPTRGGHVVGQ</sequence>
<reference evidence="1" key="2">
    <citation type="submission" date="2015-03" db="UniProtKB">
        <authorList>
            <consortium name="EnsemblPlants"/>
        </authorList>
    </citation>
    <scope>IDENTIFICATION</scope>
</reference>
<accession>A0A0D3HBV4</accession>
<dbReference type="AlphaFoldDB" id="A0A0D3HBV4"/>
<evidence type="ECO:0000313" key="1">
    <source>
        <dbReference type="EnsemblPlants" id="OBART10G04520.1"/>
    </source>
</evidence>
<proteinExistence type="predicted"/>
<name>A0A0D3HBV4_9ORYZ</name>
<reference evidence="1" key="1">
    <citation type="journal article" date="2009" name="Rice">
        <title>De Novo Next Generation Sequencing of Plant Genomes.</title>
        <authorList>
            <person name="Rounsley S."/>
            <person name="Marri P.R."/>
            <person name="Yu Y."/>
            <person name="He R."/>
            <person name="Sisneros N."/>
            <person name="Goicoechea J.L."/>
            <person name="Lee S.J."/>
            <person name="Angelova A."/>
            <person name="Kudrna D."/>
            <person name="Luo M."/>
            <person name="Affourtit J."/>
            <person name="Desany B."/>
            <person name="Knight J."/>
            <person name="Niazi F."/>
            <person name="Egholm M."/>
            <person name="Wing R.A."/>
        </authorList>
    </citation>
    <scope>NUCLEOTIDE SEQUENCE [LARGE SCALE GENOMIC DNA]</scope>
    <source>
        <strain evidence="1">cv. IRGC 105608</strain>
    </source>
</reference>
<protein>
    <submittedName>
        <fullName evidence="1">Uncharacterized protein</fullName>
    </submittedName>
</protein>
<evidence type="ECO:0000313" key="2">
    <source>
        <dbReference type="Proteomes" id="UP000026960"/>
    </source>
</evidence>
<dbReference type="PaxDb" id="65489-OBART10G04520.1"/>
<dbReference type="Proteomes" id="UP000026960">
    <property type="component" value="Chromosome 10"/>
</dbReference>
<organism evidence="1">
    <name type="scientific">Oryza barthii</name>
    <dbReference type="NCBI Taxonomy" id="65489"/>
    <lineage>
        <taxon>Eukaryota</taxon>
        <taxon>Viridiplantae</taxon>
        <taxon>Streptophyta</taxon>
        <taxon>Embryophyta</taxon>
        <taxon>Tracheophyta</taxon>
        <taxon>Spermatophyta</taxon>
        <taxon>Magnoliopsida</taxon>
        <taxon>Liliopsida</taxon>
        <taxon>Poales</taxon>
        <taxon>Poaceae</taxon>
        <taxon>BOP clade</taxon>
        <taxon>Oryzoideae</taxon>
        <taxon>Oryzeae</taxon>
        <taxon>Oryzinae</taxon>
        <taxon>Oryza</taxon>
    </lineage>
</organism>
<dbReference type="HOGENOM" id="CLU_1629592_0_0_1"/>
<keyword evidence="2" id="KW-1185">Reference proteome</keyword>
<dbReference type="Gramene" id="OBART10G04520.1">
    <property type="protein sequence ID" value="OBART10G04520.1"/>
    <property type="gene ID" value="OBART10G04520"/>
</dbReference>